<dbReference type="Gene3D" id="1.10.1660.10">
    <property type="match status" value="1"/>
</dbReference>
<keyword evidence="2" id="KW-1185">Reference proteome</keyword>
<sequence length="97" mass="11439">MENELITIRDYCVNYAIDPSFIQALEESGLIALTIIDGNKFIHFEQLMEMDRYIHFHYDLEINIAGIEAIVNLLQKVKHMQHEIEILKTHIHVHESH</sequence>
<gene>
    <name evidence="1" type="ORF">TH53_19200</name>
</gene>
<dbReference type="Pfam" id="PF13591">
    <property type="entry name" value="MerR_2"/>
    <property type="match status" value="1"/>
</dbReference>
<organism evidence="1 2">
    <name type="scientific">Pedobacter lusitanus</name>
    <dbReference type="NCBI Taxonomy" id="1503925"/>
    <lineage>
        <taxon>Bacteria</taxon>
        <taxon>Pseudomonadati</taxon>
        <taxon>Bacteroidota</taxon>
        <taxon>Sphingobacteriia</taxon>
        <taxon>Sphingobacteriales</taxon>
        <taxon>Sphingobacteriaceae</taxon>
        <taxon>Pedobacter</taxon>
    </lineage>
</organism>
<dbReference type="Proteomes" id="UP000032049">
    <property type="component" value="Unassembled WGS sequence"/>
</dbReference>
<accession>A0A0D0F298</accession>
<evidence type="ECO:0008006" key="3">
    <source>
        <dbReference type="Google" id="ProtNLM"/>
    </source>
</evidence>
<evidence type="ECO:0000313" key="2">
    <source>
        <dbReference type="Proteomes" id="UP000032049"/>
    </source>
</evidence>
<dbReference type="OrthoDB" id="1494789at2"/>
<dbReference type="RefSeq" id="WP_041884417.1">
    <property type="nucleotide sequence ID" value="NZ_CP157278.1"/>
</dbReference>
<reference evidence="1 2" key="1">
    <citation type="submission" date="2015-01" db="EMBL/GenBank/DDBJ databases">
        <title>Draft genome sequence of Pedobacter sp. NL19 isolated from sludge of an effluent treatment pond in an abandoned uranium mine.</title>
        <authorList>
            <person name="Santos T."/>
            <person name="Caetano T."/>
            <person name="Covas C."/>
            <person name="Cruz A."/>
            <person name="Mendo S."/>
        </authorList>
    </citation>
    <scope>NUCLEOTIDE SEQUENCE [LARGE SCALE GENOMIC DNA]</scope>
    <source>
        <strain evidence="1 2">NL19</strain>
    </source>
</reference>
<dbReference type="AlphaFoldDB" id="A0A0D0F298"/>
<evidence type="ECO:0000313" key="1">
    <source>
        <dbReference type="EMBL" id="KIO75703.1"/>
    </source>
</evidence>
<proteinExistence type="predicted"/>
<comment type="caution">
    <text evidence="1">The sequence shown here is derived from an EMBL/GenBank/DDBJ whole genome shotgun (WGS) entry which is preliminary data.</text>
</comment>
<protein>
    <recommendedName>
        <fullName evidence="3">MerR family transcriptional regulator</fullName>
    </recommendedName>
</protein>
<dbReference type="STRING" id="1503925.TH53_19200"/>
<name>A0A0D0F298_9SPHI</name>
<dbReference type="EMBL" id="JXRA01000087">
    <property type="protein sequence ID" value="KIO75703.1"/>
    <property type="molecule type" value="Genomic_DNA"/>
</dbReference>